<feature type="compositionally biased region" description="Low complexity" evidence="6">
    <location>
        <begin position="26"/>
        <end position="36"/>
    </location>
</feature>
<feature type="compositionally biased region" description="Acidic residues" evidence="6">
    <location>
        <begin position="372"/>
        <end position="382"/>
    </location>
</feature>
<dbReference type="Proteomes" id="UP001288320">
    <property type="component" value="Unassembled WGS sequence"/>
</dbReference>
<keyword evidence="2" id="KW-1003">Cell membrane</keyword>
<proteinExistence type="predicted"/>
<feature type="transmembrane region" description="Helical" evidence="7">
    <location>
        <begin position="144"/>
        <end position="175"/>
    </location>
</feature>
<dbReference type="EMBL" id="JAWNFY010000018">
    <property type="protein sequence ID" value="MDY5146755.1"/>
    <property type="molecule type" value="Genomic_DNA"/>
</dbReference>
<dbReference type="Proteomes" id="UP001284901">
    <property type="component" value="Unassembled WGS sequence"/>
</dbReference>
<feature type="transmembrane region" description="Helical" evidence="7">
    <location>
        <begin position="295"/>
        <end position="317"/>
    </location>
</feature>
<feature type="transmembrane region" description="Helical" evidence="7">
    <location>
        <begin position="187"/>
        <end position="210"/>
    </location>
</feature>
<feature type="region of interest" description="Disordered" evidence="6">
    <location>
        <begin position="410"/>
        <end position="432"/>
    </location>
</feature>
<reference evidence="8 10" key="1">
    <citation type="submission" date="2023-10" db="EMBL/GenBank/DDBJ databases">
        <title>Whole Genome based description of the genera Actinobaculum and Actinotignum reveals a complex phylogenetic relationship within the species included in the genus Actinotignum.</title>
        <authorList>
            <person name="Jensen C.S."/>
            <person name="Dargis R."/>
            <person name="Kemp M."/>
            <person name="Christensen J.J."/>
        </authorList>
    </citation>
    <scope>NUCLEOTIDE SEQUENCE</scope>
    <source>
        <strain evidence="9 10">SLA_B089</strain>
        <strain evidence="8">SLA_B245</strain>
    </source>
</reference>
<dbReference type="PANTHER" id="PTHR30213">
    <property type="entry name" value="INNER MEMBRANE PROTEIN YHJD"/>
    <property type="match status" value="1"/>
</dbReference>
<feature type="region of interest" description="Disordered" evidence="6">
    <location>
        <begin position="1"/>
        <end position="37"/>
    </location>
</feature>
<evidence type="ECO:0000256" key="7">
    <source>
        <dbReference type="SAM" id="Phobius"/>
    </source>
</evidence>
<dbReference type="RefSeq" id="WP_234984489.1">
    <property type="nucleotide sequence ID" value="NZ_CAUPFC010000009.1"/>
</dbReference>
<evidence type="ECO:0000313" key="10">
    <source>
        <dbReference type="Proteomes" id="UP001284901"/>
    </source>
</evidence>
<keyword evidence="3 7" id="KW-0812">Transmembrane</keyword>
<evidence type="ECO:0000256" key="5">
    <source>
        <dbReference type="ARBA" id="ARBA00023136"/>
    </source>
</evidence>
<feature type="transmembrane region" description="Helical" evidence="7">
    <location>
        <begin position="73"/>
        <end position="97"/>
    </location>
</feature>
<comment type="caution">
    <text evidence="8">The sequence shown here is derived from an EMBL/GenBank/DDBJ whole genome shotgun (WGS) entry which is preliminary data.</text>
</comment>
<evidence type="ECO:0000313" key="11">
    <source>
        <dbReference type="Proteomes" id="UP001288320"/>
    </source>
</evidence>
<keyword evidence="4 7" id="KW-1133">Transmembrane helix</keyword>
<evidence type="ECO:0000256" key="4">
    <source>
        <dbReference type="ARBA" id="ARBA00022989"/>
    </source>
</evidence>
<dbReference type="PANTHER" id="PTHR30213:SF1">
    <property type="entry name" value="INNER MEMBRANE PROTEIN YHJD"/>
    <property type="match status" value="1"/>
</dbReference>
<sequence>MTQQNTVMDRTSRAFGVDQRGRQAARRGAPSGARVAESGMGGVVHKGKSLVEWVQGTRIMRGIGRYGKARGGLLAGGIAYSALFAITAALTISWTVFMATLGRNAQLRETVVDAVNAALPGILQDSSGEGLINPDDLILSGTSVVATVIAGAVLLWTAMSIMAGLATAIGAMFGVNQRTENGAVSILFRLAGFVVLALGILTSAIIGSLVGSVGTLLLTHLGLDGALVQFGTKIAVFLLAATVDALVIMFIIRFTSGIRVPRRDFITGAALGALLLSIIRVVGTSAVSSVSGNPLLAPFAAIATLLLWLNLASRIVLMVSAYMANPPRAYVAQDPEELRATTTPNYVTLSVPETLTWPHDPITGSLLPEPDNATEDEEEELPEWGGLAGNLARRRAEKLESKAREAQLKAEEARAHYVNGQRELARSQRKDS</sequence>
<organism evidence="8 11">
    <name type="scientific">Actinotignum timonense</name>
    <dbReference type="NCBI Taxonomy" id="1870995"/>
    <lineage>
        <taxon>Bacteria</taxon>
        <taxon>Bacillati</taxon>
        <taxon>Actinomycetota</taxon>
        <taxon>Actinomycetes</taxon>
        <taxon>Actinomycetales</taxon>
        <taxon>Actinomycetaceae</taxon>
        <taxon>Actinotignum</taxon>
    </lineage>
</organism>
<evidence type="ECO:0000256" key="1">
    <source>
        <dbReference type="ARBA" id="ARBA00004651"/>
    </source>
</evidence>
<keyword evidence="10" id="KW-1185">Reference proteome</keyword>
<dbReference type="AlphaFoldDB" id="A0AAW9HGT7"/>
<dbReference type="InterPro" id="IPR017039">
    <property type="entry name" value="Virul_fac_BrkB"/>
</dbReference>
<evidence type="ECO:0000256" key="3">
    <source>
        <dbReference type="ARBA" id="ARBA00022692"/>
    </source>
</evidence>
<feature type="transmembrane region" description="Helical" evidence="7">
    <location>
        <begin position="264"/>
        <end position="283"/>
    </location>
</feature>
<dbReference type="GO" id="GO:0005886">
    <property type="term" value="C:plasma membrane"/>
    <property type="evidence" value="ECO:0007669"/>
    <property type="project" value="UniProtKB-SubCell"/>
</dbReference>
<evidence type="ECO:0000313" key="9">
    <source>
        <dbReference type="EMBL" id="MDY5146755.1"/>
    </source>
</evidence>
<protein>
    <submittedName>
        <fullName evidence="8">YihY/virulence factor BrkB family protein</fullName>
    </submittedName>
</protein>
<feature type="compositionally biased region" description="Basic and acidic residues" evidence="6">
    <location>
        <begin position="423"/>
        <end position="432"/>
    </location>
</feature>
<keyword evidence="5 7" id="KW-0472">Membrane</keyword>
<feature type="region of interest" description="Disordered" evidence="6">
    <location>
        <begin position="360"/>
        <end position="387"/>
    </location>
</feature>
<feature type="transmembrane region" description="Helical" evidence="7">
    <location>
        <begin position="230"/>
        <end position="252"/>
    </location>
</feature>
<comment type="subcellular location">
    <subcellularLocation>
        <location evidence="1">Cell membrane</location>
        <topology evidence="1">Multi-pass membrane protein</topology>
    </subcellularLocation>
</comment>
<gene>
    <name evidence="8" type="ORF">R6G74_06710</name>
    <name evidence="9" type="ORF">R6P33_06975</name>
</gene>
<name>A0AAW9HGT7_9ACTO</name>
<dbReference type="GeneID" id="92814435"/>
<accession>A0AAW9HGT7</accession>
<dbReference type="EMBL" id="JAWNFV010000013">
    <property type="protein sequence ID" value="MDY5140999.1"/>
    <property type="molecule type" value="Genomic_DNA"/>
</dbReference>
<evidence type="ECO:0000256" key="6">
    <source>
        <dbReference type="SAM" id="MobiDB-lite"/>
    </source>
</evidence>
<dbReference type="Pfam" id="PF03631">
    <property type="entry name" value="Virul_fac_BrkB"/>
    <property type="match status" value="1"/>
</dbReference>
<evidence type="ECO:0000313" key="8">
    <source>
        <dbReference type="EMBL" id="MDY5140999.1"/>
    </source>
</evidence>
<evidence type="ECO:0000256" key="2">
    <source>
        <dbReference type="ARBA" id="ARBA00022475"/>
    </source>
</evidence>